<dbReference type="Gene3D" id="3.40.630.40">
    <property type="entry name" value="Zn-dependent exopeptidases"/>
    <property type="match status" value="1"/>
</dbReference>
<name>A0A5B7WYB1_9FLAO</name>
<protein>
    <submittedName>
        <fullName evidence="1">N-formylglutamate amidohydrolase</fullName>
    </submittedName>
</protein>
<dbReference type="RefSeq" id="WP_139064780.1">
    <property type="nucleotide sequence ID" value="NZ_CP040812.1"/>
</dbReference>
<dbReference type="Pfam" id="PF05013">
    <property type="entry name" value="FGase"/>
    <property type="match status" value="1"/>
</dbReference>
<dbReference type="SUPFAM" id="SSF53187">
    <property type="entry name" value="Zn-dependent exopeptidases"/>
    <property type="match status" value="1"/>
</dbReference>
<evidence type="ECO:0000313" key="1">
    <source>
        <dbReference type="EMBL" id="QCY68204.1"/>
    </source>
</evidence>
<organism evidence="1 2">
    <name type="scientific">Antarcticibacterium flavum</name>
    <dbReference type="NCBI Taxonomy" id="2058175"/>
    <lineage>
        <taxon>Bacteria</taxon>
        <taxon>Pseudomonadati</taxon>
        <taxon>Bacteroidota</taxon>
        <taxon>Flavobacteriia</taxon>
        <taxon>Flavobacteriales</taxon>
        <taxon>Flavobacteriaceae</taxon>
        <taxon>Antarcticibacterium</taxon>
    </lineage>
</organism>
<evidence type="ECO:0000313" key="2">
    <source>
        <dbReference type="Proteomes" id="UP000309016"/>
    </source>
</evidence>
<dbReference type="GO" id="GO:0016787">
    <property type="term" value="F:hydrolase activity"/>
    <property type="evidence" value="ECO:0007669"/>
    <property type="project" value="UniProtKB-KW"/>
</dbReference>
<sequence length="227" mass="26315">MKVVLTCEHGGNNIPGDFAGLFNGKEEVLNSHRGYDPGALELFMQLKDLADYSFYSTTSRLLVELNRSPHNRQLFSEFTKPLSRDVKQRIMQDHYFFYRDKIEQLIQREISQGEKVLHISVHTFTPVLNAKVRNADVGLLFDPSKALEKDFVRIWKFNFKKIAPGLNIRFNYPYLGRDDGFTTYLRKKNPTNYLGIELEVNQAFFRTGSMDDEICGGLYKSLQQTLK</sequence>
<dbReference type="EMBL" id="CP040812">
    <property type="protein sequence ID" value="QCY68204.1"/>
    <property type="molecule type" value="Genomic_DNA"/>
</dbReference>
<accession>A0A5B7WYB1</accession>
<keyword evidence="2" id="KW-1185">Reference proteome</keyword>
<reference evidence="1 2" key="1">
    <citation type="submission" date="2019-06" db="EMBL/GenBank/DDBJ databases">
        <title>Complete genome sequence of Antarcticibacterium flavum KCTC 52984T from an Antarctic marine sediment.</title>
        <authorList>
            <person name="Lee Y.M."/>
            <person name="Shin S.C."/>
        </authorList>
    </citation>
    <scope>NUCLEOTIDE SEQUENCE [LARGE SCALE GENOMIC DNA]</scope>
    <source>
        <strain evidence="1 2">KCTC 52984</strain>
    </source>
</reference>
<proteinExistence type="predicted"/>
<dbReference type="InterPro" id="IPR007709">
    <property type="entry name" value="N-FG_amidohydro"/>
</dbReference>
<gene>
    <name evidence="1" type="ORF">FHG64_01650</name>
</gene>
<dbReference type="Proteomes" id="UP000309016">
    <property type="component" value="Chromosome"/>
</dbReference>
<dbReference type="KEGG" id="afla:FHG64_01650"/>
<dbReference type="AlphaFoldDB" id="A0A5B7WYB1"/>
<keyword evidence="1" id="KW-0378">Hydrolase</keyword>
<dbReference type="OrthoDB" id="9815326at2"/>